<feature type="compositionally biased region" description="Basic residues" evidence="6">
    <location>
        <begin position="38"/>
        <end position="49"/>
    </location>
</feature>
<keyword evidence="4" id="KW-0347">Helicase</keyword>
<dbReference type="Gene3D" id="1.20.120.1080">
    <property type="match status" value="1"/>
</dbReference>
<evidence type="ECO:0000256" key="4">
    <source>
        <dbReference type="ARBA" id="ARBA00022806"/>
    </source>
</evidence>
<feature type="compositionally biased region" description="Basic and acidic residues" evidence="6">
    <location>
        <begin position="55"/>
        <end position="77"/>
    </location>
</feature>
<sequence>MDNDIIIDESLKKELPTDDPNAMYNRKRAVELAPVQKLTKHQQRQLRKKNLLEAPKSKASEKKEKKKEARRKTLEKYNRRDTVLEQISKVTISEESSSLITPTSSLGTKQSKRRRYEEALKRKQMGLSYDQNIIDSVEKKMSLSKIEAAREEGWNVSDDSSDAEDKITQPTEELKEPPQLFTPLIKIVEEKPKTSDETKNEEIQPEVHSEPRLAINVPLNRPEGVDEIRSKLPIIGEEQTIVEKIHENDVVILCGETGSGKTTQIPQFLYEAGYGTLRTHGKIVVTEPRKVAAINMSKRVAYETGLPWGQKVGYQVRNNKYYTDSTVIKFCTDGILLREAEEDLLLSKYSVVIIDEAHERTVNTDVLIGLLSRIVVLRRERVEKGESNIEKLKLIIMSATLRVDDFLKNKRLFEIEPPLINIDARQYDVQVHFSRNTPAIEKRLDTVKHCVEMIHERMPPGGILVFLPGKNEIKECVSYFSKLYSKERVSSNHPNKSNTKKHTEVENTADKSTEQIEIEDVDEIMDLNQKIEIIDKKPMIVLPLYSLLSQEEQDKVFQEYPKDLRLVVFSTNIAETSITIPNIRYVVDLGLEKCREFDFRERLIKTNVDFISQASAEQRKGRAGRTGPGHCFRLYSSAFFQTFDKFTKPEIQRKPITEVVLLLKTMGLNDITKFPFPTLITPESLQEAETTLKHIGLIELEPPFKANLLGKVTSQFPLEPRLGKFIVSAKKVNLVEYAIIVAAGLDVREPLNGKPDKKLISKVGDPFTLLNAFGAYLYEKSKNREKEFCIENHISQKAMEEMQQIRQQLTNIIWKTDKGCLKNDKAGSIEPNDSNAEIVLAQCLFSSYCDHVAKYDGKGKIYTTAENKKCEIRGNSCLFDKEPTYITYIDIDETNDKKRFNYVTKIYPLWINQIGSKLYLNRKKLGPPKYFPDKDAVLARVEATFGQPNWNLPAADIPHPEPYRTFASALLQGIVFPQLAQFKSKLISNPNDLENTNRSLPQRLMLIVMELKRVGISSKRDLEAKFVQEPLFLISQCMMWYPDKNVQSKLSQIWPLKSANQDKKIEFSDYESDSDTE</sequence>
<feature type="region of interest" description="Disordered" evidence="6">
    <location>
        <begin position="489"/>
        <end position="510"/>
    </location>
</feature>
<dbReference type="Pfam" id="PF00270">
    <property type="entry name" value="DEAD"/>
    <property type="match status" value="1"/>
</dbReference>
<feature type="domain" description="Helicase ATP-binding" evidence="7">
    <location>
        <begin position="242"/>
        <end position="419"/>
    </location>
</feature>
<dbReference type="InterPro" id="IPR011709">
    <property type="entry name" value="DEAD-box_helicase_OB_fold"/>
</dbReference>
<evidence type="ECO:0000313" key="10">
    <source>
        <dbReference type="Proteomes" id="UP001470230"/>
    </source>
</evidence>
<feature type="region of interest" description="Disordered" evidence="6">
    <location>
        <begin position="1"/>
        <end position="77"/>
    </location>
</feature>
<dbReference type="Pfam" id="PF00271">
    <property type="entry name" value="Helicase_C"/>
    <property type="match status" value="1"/>
</dbReference>
<dbReference type="Pfam" id="PF23362">
    <property type="entry name" value="DHX37_C"/>
    <property type="match status" value="1"/>
</dbReference>
<dbReference type="InterPro" id="IPR001650">
    <property type="entry name" value="Helicase_C-like"/>
</dbReference>
<feature type="domain" description="Helicase C-terminal" evidence="8">
    <location>
        <begin position="446"/>
        <end position="667"/>
    </location>
</feature>
<dbReference type="Pfam" id="PF07717">
    <property type="entry name" value="OB_NTP_bind"/>
    <property type="match status" value="1"/>
</dbReference>
<evidence type="ECO:0000256" key="2">
    <source>
        <dbReference type="ARBA" id="ARBA00022741"/>
    </source>
</evidence>
<dbReference type="Proteomes" id="UP001470230">
    <property type="component" value="Unassembled WGS sequence"/>
</dbReference>
<dbReference type="CDD" id="cd18791">
    <property type="entry name" value="SF2_C_RHA"/>
    <property type="match status" value="1"/>
</dbReference>
<accession>A0ABR2IXV1</accession>
<dbReference type="SUPFAM" id="SSF52540">
    <property type="entry name" value="P-loop containing nucleoside triphosphate hydrolases"/>
    <property type="match status" value="1"/>
</dbReference>
<dbReference type="PROSITE" id="PS51192">
    <property type="entry name" value="HELICASE_ATP_BIND_1"/>
    <property type="match status" value="1"/>
</dbReference>
<dbReference type="InterPro" id="IPR011545">
    <property type="entry name" value="DEAD/DEAH_box_helicase_dom"/>
</dbReference>
<keyword evidence="3" id="KW-0378">Hydrolase</keyword>
<evidence type="ECO:0000256" key="5">
    <source>
        <dbReference type="ARBA" id="ARBA00022840"/>
    </source>
</evidence>
<dbReference type="PROSITE" id="PS00690">
    <property type="entry name" value="DEAH_ATP_HELICASE"/>
    <property type="match status" value="1"/>
</dbReference>
<evidence type="ECO:0000256" key="1">
    <source>
        <dbReference type="ARBA" id="ARBA00008792"/>
    </source>
</evidence>
<keyword evidence="10" id="KW-1185">Reference proteome</keyword>
<gene>
    <name evidence="9" type="ORF">M9Y10_008336</name>
</gene>
<dbReference type="SMART" id="SM00847">
    <property type="entry name" value="HA2"/>
    <property type="match status" value="1"/>
</dbReference>
<proteinExistence type="inferred from homology"/>
<protein>
    <submittedName>
        <fullName evidence="9">Uncharacterized protein</fullName>
    </submittedName>
</protein>
<dbReference type="SMART" id="SM00382">
    <property type="entry name" value="AAA"/>
    <property type="match status" value="1"/>
</dbReference>
<dbReference type="Gene3D" id="3.40.50.300">
    <property type="entry name" value="P-loop containing nucleotide triphosphate hydrolases"/>
    <property type="match status" value="2"/>
</dbReference>
<evidence type="ECO:0000313" key="9">
    <source>
        <dbReference type="EMBL" id="KAK8870454.1"/>
    </source>
</evidence>
<feature type="compositionally biased region" description="Basic and acidic residues" evidence="6">
    <location>
        <begin position="501"/>
        <end position="510"/>
    </location>
</feature>
<dbReference type="PANTHER" id="PTHR18934">
    <property type="entry name" value="ATP-DEPENDENT RNA HELICASE"/>
    <property type="match status" value="1"/>
</dbReference>
<reference evidence="9 10" key="1">
    <citation type="submission" date="2024-04" db="EMBL/GenBank/DDBJ databases">
        <title>Tritrichomonas musculus Genome.</title>
        <authorList>
            <person name="Alves-Ferreira E."/>
            <person name="Grigg M."/>
            <person name="Lorenzi H."/>
            <person name="Galac M."/>
        </authorList>
    </citation>
    <scope>NUCLEOTIDE SEQUENCE [LARGE SCALE GENOMIC DNA]</scope>
    <source>
        <strain evidence="9 10">EAF2021</strain>
    </source>
</reference>
<dbReference type="InterPro" id="IPR056371">
    <property type="entry name" value="DHX37-like_C"/>
</dbReference>
<dbReference type="InterPro" id="IPR003593">
    <property type="entry name" value="AAA+_ATPase"/>
</dbReference>
<comment type="similarity">
    <text evidence="1">Belongs to the DEAD box helicase family. DEAH subfamily.</text>
</comment>
<dbReference type="InterPro" id="IPR002464">
    <property type="entry name" value="DNA/RNA_helicase_DEAH_CS"/>
</dbReference>
<dbReference type="InterPro" id="IPR027417">
    <property type="entry name" value="P-loop_NTPase"/>
</dbReference>
<name>A0ABR2IXV1_9EUKA</name>
<dbReference type="InterPro" id="IPR014001">
    <property type="entry name" value="Helicase_ATP-bd"/>
</dbReference>
<dbReference type="SMART" id="SM00487">
    <property type="entry name" value="DEXDc"/>
    <property type="match status" value="1"/>
</dbReference>
<evidence type="ECO:0000259" key="7">
    <source>
        <dbReference type="PROSITE" id="PS51192"/>
    </source>
</evidence>
<evidence type="ECO:0000256" key="3">
    <source>
        <dbReference type="ARBA" id="ARBA00022801"/>
    </source>
</evidence>
<dbReference type="PANTHER" id="PTHR18934:SF99">
    <property type="entry name" value="ATP-DEPENDENT RNA HELICASE DHX37-RELATED"/>
    <property type="match status" value="1"/>
</dbReference>
<dbReference type="PROSITE" id="PS51194">
    <property type="entry name" value="HELICASE_CTER"/>
    <property type="match status" value="1"/>
</dbReference>
<dbReference type="InterPro" id="IPR007502">
    <property type="entry name" value="Helicase-assoc_dom"/>
</dbReference>
<keyword evidence="5" id="KW-0067">ATP-binding</keyword>
<comment type="caution">
    <text evidence="9">The sequence shown here is derived from an EMBL/GenBank/DDBJ whole genome shotgun (WGS) entry which is preliminary data.</text>
</comment>
<organism evidence="9 10">
    <name type="scientific">Tritrichomonas musculus</name>
    <dbReference type="NCBI Taxonomy" id="1915356"/>
    <lineage>
        <taxon>Eukaryota</taxon>
        <taxon>Metamonada</taxon>
        <taxon>Parabasalia</taxon>
        <taxon>Tritrichomonadida</taxon>
        <taxon>Tritrichomonadidae</taxon>
        <taxon>Tritrichomonas</taxon>
    </lineage>
</organism>
<dbReference type="EMBL" id="JAPFFF010000014">
    <property type="protein sequence ID" value="KAK8870454.1"/>
    <property type="molecule type" value="Genomic_DNA"/>
</dbReference>
<dbReference type="Pfam" id="PF21010">
    <property type="entry name" value="HA2_C"/>
    <property type="match status" value="1"/>
</dbReference>
<dbReference type="SMART" id="SM00490">
    <property type="entry name" value="HELICc"/>
    <property type="match status" value="1"/>
</dbReference>
<evidence type="ECO:0000259" key="8">
    <source>
        <dbReference type="PROSITE" id="PS51194"/>
    </source>
</evidence>
<evidence type="ECO:0000256" key="6">
    <source>
        <dbReference type="SAM" id="MobiDB-lite"/>
    </source>
</evidence>
<keyword evidence="2" id="KW-0547">Nucleotide-binding</keyword>